<evidence type="ECO:0000256" key="1">
    <source>
        <dbReference type="SAM" id="Phobius"/>
    </source>
</evidence>
<dbReference type="OrthoDB" id="9795736at2"/>
<dbReference type="EMBL" id="AHAM01000319">
    <property type="protein sequence ID" value="EHK52529.1"/>
    <property type="molecule type" value="Genomic_DNA"/>
</dbReference>
<organism evidence="2 3">
    <name type="scientific">Mesorhizobium alhagi CCNWXJ12-2</name>
    <dbReference type="NCBI Taxonomy" id="1107882"/>
    <lineage>
        <taxon>Bacteria</taxon>
        <taxon>Pseudomonadati</taxon>
        <taxon>Pseudomonadota</taxon>
        <taxon>Alphaproteobacteria</taxon>
        <taxon>Hyphomicrobiales</taxon>
        <taxon>Phyllobacteriaceae</taxon>
        <taxon>Allomesorhizobium</taxon>
    </lineage>
</organism>
<dbReference type="AlphaFoldDB" id="H0I3D3"/>
<evidence type="ECO:0008006" key="4">
    <source>
        <dbReference type="Google" id="ProtNLM"/>
    </source>
</evidence>
<dbReference type="Pfam" id="PF06210">
    <property type="entry name" value="DUF1003"/>
    <property type="match status" value="1"/>
</dbReference>
<dbReference type="PANTHER" id="PTHR41386:SF1">
    <property type="entry name" value="MEMBRANE PROTEIN"/>
    <property type="match status" value="1"/>
</dbReference>
<proteinExistence type="predicted"/>
<dbReference type="Proteomes" id="UP000003250">
    <property type="component" value="Unassembled WGS sequence"/>
</dbReference>
<keyword evidence="3" id="KW-1185">Reference proteome</keyword>
<evidence type="ECO:0000313" key="3">
    <source>
        <dbReference type="Proteomes" id="UP000003250"/>
    </source>
</evidence>
<evidence type="ECO:0000313" key="2">
    <source>
        <dbReference type="EMBL" id="EHK52529.1"/>
    </source>
</evidence>
<gene>
    <name evidence="2" type="ORF">MAXJ12_34989</name>
</gene>
<feature type="transmembrane region" description="Helical" evidence="1">
    <location>
        <begin position="148"/>
        <end position="170"/>
    </location>
</feature>
<accession>H0I3D3</accession>
<dbReference type="PATRIC" id="fig|1107882.3.peg.6740"/>
<dbReference type="PANTHER" id="PTHR41386">
    <property type="entry name" value="INTEGRAL MEMBRANE PROTEIN-RELATED"/>
    <property type="match status" value="1"/>
</dbReference>
<keyword evidence="1" id="KW-0472">Membrane</keyword>
<keyword evidence="1" id="KW-0812">Transmembrane</keyword>
<name>H0I3D3_9HYPH</name>
<sequence length="236" mass="26619">MAATHLETTCAVCGRHFRRSDLRELADMTLGTRSALAAELPELGPDALICRGDLARFRRRHLEQLLESERGALSRLDHEVLDSLQAGAPVSEETEAIWAEERSFGEAAADTVARFGGSWTFIFSFTMVLLIWMAINVTGALIGTFDPYPFILLNLVLSSVAALQAPVIMMSQRRQEAKDRLRAESDYKVNLKAELEIRHLHDKIDLHLTRQWERLAAIQRLQIELLEDSVRDDRPG</sequence>
<feature type="transmembrane region" description="Helical" evidence="1">
    <location>
        <begin position="121"/>
        <end position="142"/>
    </location>
</feature>
<dbReference type="InterPro" id="IPR010406">
    <property type="entry name" value="DUF1003"/>
</dbReference>
<protein>
    <recommendedName>
        <fullName evidence="4">DUF1003 domain-containing protein</fullName>
    </recommendedName>
</protein>
<keyword evidence="1" id="KW-1133">Transmembrane helix</keyword>
<reference evidence="2 3" key="1">
    <citation type="journal article" date="2012" name="J. Bacteriol.">
        <title>Draft Genome Sequence of Mesorhizobium alhagi CCNWXJ12-2T, a Novel Salt-Resistant Species Isolated from the Desert of Northwestern China.</title>
        <authorList>
            <person name="Zhou M."/>
            <person name="Chen W."/>
            <person name="Chen H."/>
            <person name="Wei G."/>
        </authorList>
    </citation>
    <scope>NUCLEOTIDE SEQUENCE [LARGE SCALE GENOMIC DNA]</scope>
    <source>
        <strain evidence="2 3">CCNWXJ12-2</strain>
    </source>
</reference>